<dbReference type="Proteomes" id="UP001208570">
    <property type="component" value="Unassembled WGS sequence"/>
</dbReference>
<comment type="caution">
    <text evidence="2">The sequence shown here is derived from an EMBL/GenBank/DDBJ whole genome shotgun (WGS) entry which is preliminary data.</text>
</comment>
<accession>A0AAD9K5V9</accession>
<name>A0AAD9K5V9_9ANNE</name>
<feature type="compositionally biased region" description="Basic and acidic residues" evidence="1">
    <location>
        <begin position="420"/>
        <end position="432"/>
    </location>
</feature>
<protein>
    <submittedName>
        <fullName evidence="2">Uncharacterized protein</fullName>
    </submittedName>
</protein>
<feature type="compositionally biased region" description="Basic and acidic residues" evidence="1">
    <location>
        <begin position="74"/>
        <end position="84"/>
    </location>
</feature>
<dbReference type="EMBL" id="JAODUP010000051">
    <property type="protein sequence ID" value="KAK2165359.1"/>
    <property type="molecule type" value="Genomic_DNA"/>
</dbReference>
<evidence type="ECO:0000313" key="2">
    <source>
        <dbReference type="EMBL" id="KAK2165359.1"/>
    </source>
</evidence>
<feature type="region of interest" description="Disordered" evidence="1">
    <location>
        <begin position="400"/>
        <end position="432"/>
    </location>
</feature>
<feature type="region of interest" description="Disordered" evidence="1">
    <location>
        <begin position="239"/>
        <end position="276"/>
    </location>
</feature>
<feature type="region of interest" description="Disordered" evidence="1">
    <location>
        <begin position="129"/>
        <end position="206"/>
    </location>
</feature>
<feature type="region of interest" description="Disordered" evidence="1">
    <location>
        <begin position="74"/>
        <end position="99"/>
    </location>
</feature>
<dbReference type="AlphaFoldDB" id="A0AAD9K5V9"/>
<evidence type="ECO:0000313" key="3">
    <source>
        <dbReference type="Proteomes" id="UP001208570"/>
    </source>
</evidence>
<feature type="compositionally biased region" description="Basic and acidic residues" evidence="1">
    <location>
        <begin position="168"/>
        <end position="191"/>
    </location>
</feature>
<keyword evidence="3" id="KW-1185">Reference proteome</keyword>
<evidence type="ECO:0000256" key="1">
    <source>
        <dbReference type="SAM" id="MobiDB-lite"/>
    </source>
</evidence>
<feature type="compositionally biased region" description="Basic and acidic residues" evidence="1">
    <location>
        <begin position="254"/>
        <end position="273"/>
    </location>
</feature>
<proteinExistence type="predicted"/>
<sequence length="432" mass="50577">MVRLPAINTGERTLCQDKSKNPSSFWLSVSKKDYGDIYSRPATDQYPKVYRSEPEIKSWTYHYSPRSTATNWDWHYERPTDRNPRSKNASTQDFWSPDVAPTDLAMKRDSNLDYVKDYTDPEQYVQYAQDGGQSENQTEDPRQHPGNNSSVDVSVQNVRSQHHHYNTRHQEEFHQRRDDQHEVRGQQDPRSRYSSSDDVGGRSYDVTRTHHDDTFIQDEKVRHDFDRLDLDLDPYDKFNYKQDETDDGQNIAEHGLDPDYDGEKRNGSDDPETRQTTYAYKRYKPERYVSETMASYKFHNSPRTVKTKTIDQAALGIVPANEFYDPDPFERMLPKCDREDTVKMATYPVMTYGRKKRWTEIPSGNEVILPDPSPLEFGLHEKSSHRKKFIRGPPDCLKVPGFDGGAKTPEKRIKRQINYENHRSKRSEIQIG</sequence>
<reference evidence="2" key="1">
    <citation type="journal article" date="2023" name="Mol. Biol. Evol.">
        <title>Third-Generation Sequencing Reveals the Adaptive Role of the Epigenome in Three Deep-Sea Polychaetes.</title>
        <authorList>
            <person name="Perez M."/>
            <person name="Aroh O."/>
            <person name="Sun Y."/>
            <person name="Lan Y."/>
            <person name="Juniper S.K."/>
            <person name="Young C.R."/>
            <person name="Angers B."/>
            <person name="Qian P.Y."/>
        </authorList>
    </citation>
    <scope>NUCLEOTIDE SEQUENCE</scope>
    <source>
        <strain evidence="2">P08H-3</strain>
    </source>
</reference>
<organism evidence="2 3">
    <name type="scientific">Paralvinella palmiformis</name>
    <dbReference type="NCBI Taxonomy" id="53620"/>
    <lineage>
        <taxon>Eukaryota</taxon>
        <taxon>Metazoa</taxon>
        <taxon>Spiralia</taxon>
        <taxon>Lophotrochozoa</taxon>
        <taxon>Annelida</taxon>
        <taxon>Polychaeta</taxon>
        <taxon>Sedentaria</taxon>
        <taxon>Canalipalpata</taxon>
        <taxon>Terebellida</taxon>
        <taxon>Terebelliformia</taxon>
        <taxon>Alvinellidae</taxon>
        <taxon>Paralvinella</taxon>
    </lineage>
</organism>
<gene>
    <name evidence="2" type="ORF">LSH36_51g00070</name>
</gene>
<feature type="compositionally biased region" description="Low complexity" evidence="1">
    <location>
        <begin position="147"/>
        <end position="159"/>
    </location>
</feature>